<name>A0A2A7SGH2_BURGA</name>
<keyword evidence="6" id="KW-0016">Alginate biosynthesis</keyword>
<evidence type="ECO:0000256" key="7">
    <source>
        <dbReference type="SAM" id="Phobius"/>
    </source>
</evidence>
<feature type="domain" description="AlgX/AlgJ SGNH hydrolase-like" evidence="8">
    <location>
        <begin position="106"/>
        <end position="260"/>
    </location>
</feature>
<keyword evidence="7" id="KW-0812">Transmembrane</keyword>
<keyword evidence="7" id="KW-0472">Membrane</keyword>
<evidence type="ECO:0000256" key="6">
    <source>
        <dbReference type="ARBA" id="ARBA00022841"/>
    </source>
</evidence>
<reference evidence="10" key="1">
    <citation type="submission" date="2017-09" db="EMBL/GenBank/DDBJ databases">
        <title>FDA dAtabase for Regulatory Grade micrObial Sequences (FDA-ARGOS): Supporting development and validation of Infectious Disease Dx tests.</title>
        <authorList>
            <person name="Minogue T."/>
            <person name="Wolcott M."/>
            <person name="Wasieloski L."/>
            <person name="Aguilar W."/>
            <person name="Moore D."/>
            <person name="Tallon L."/>
            <person name="Sadzewicz L."/>
            <person name="Ott S."/>
            <person name="Zhao X."/>
            <person name="Nagaraj S."/>
            <person name="Vavikolanu K."/>
            <person name="Aluvathingal J."/>
            <person name="Nadendla S."/>
            <person name="Sichtig H."/>
        </authorList>
    </citation>
    <scope>NUCLEOTIDE SEQUENCE [LARGE SCALE GENOMIC DNA]</scope>
    <source>
        <strain evidence="10">FDAARGOS_390</strain>
    </source>
</reference>
<dbReference type="AlphaFoldDB" id="A0A2A7SGH2"/>
<dbReference type="Pfam" id="PF16822">
    <property type="entry name" value="ALGX"/>
    <property type="match status" value="1"/>
</dbReference>
<keyword evidence="3 9" id="KW-0808">Transferase</keyword>
<proteinExistence type="predicted"/>
<dbReference type="EMBL" id="PDDY01000001">
    <property type="protein sequence ID" value="PEH42636.1"/>
    <property type="molecule type" value="Genomic_DNA"/>
</dbReference>
<keyword evidence="5" id="KW-0574">Periplasm</keyword>
<dbReference type="GO" id="GO:0016740">
    <property type="term" value="F:transferase activity"/>
    <property type="evidence" value="ECO:0007669"/>
    <property type="project" value="UniProtKB-KW"/>
</dbReference>
<comment type="caution">
    <text evidence="9">The sequence shown here is derived from an EMBL/GenBank/DDBJ whole genome shotgun (WGS) entry which is preliminary data.</text>
</comment>
<dbReference type="GO" id="GO:0042597">
    <property type="term" value="C:periplasmic space"/>
    <property type="evidence" value="ECO:0007669"/>
    <property type="project" value="UniProtKB-SubCell"/>
</dbReference>
<keyword evidence="7" id="KW-1133">Transmembrane helix</keyword>
<dbReference type="Proteomes" id="UP000220629">
    <property type="component" value="Unassembled WGS sequence"/>
</dbReference>
<evidence type="ECO:0000256" key="4">
    <source>
        <dbReference type="ARBA" id="ARBA00022729"/>
    </source>
</evidence>
<comment type="subcellular location">
    <subcellularLocation>
        <location evidence="1">Periplasm</location>
    </subcellularLocation>
</comment>
<dbReference type="RefSeq" id="WP_098152458.1">
    <property type="nucleotide sequence ID" value="NZ_CP065596.1"/>
</dbReference>
<feature type="transmembrane region" description="Helical" evidence="7">
    <location>
        <begin position="23"/>
        <end position="44"/>
    </location>
</feature>
<keyword evidence="4" id="KW-0732">Signal</keyword>
<evidence type="ECO:0000313" key="9">
    <source>
        <dbReference type="EMBL" id="PEH42636.1"/>
    </source>
</evidence>
<sequence>MSTQHSDPQAASNRPGSSLARGLNRAAVAIVFFAILALPILWFGRPGLVPAAQENRRLEPFPRYSLFWFQNFERWFSDRYGMRDALLYYGSRLQMARTGTPSNPNVVIGRDGWLFYDEYYTPGQPHFASLYGKAPFSASDLRTISGNLDAVRTHLAACGIGFYVVLAPDKQSVYADKLQSPPPAGTVTQADQLATELGRAAPKLAFIDLRAPLEAARSSEQYDLYKRTDSHWNTLGAFIGYQAIASRLVHDGVLAAAPRAERQAYAISRTRFEGGDIAVNLLDLPGYFLDYIVSLTPRVPRQAHGVTVPGWPTDPVDAHNVIENPGATGSLLLYRDSFAGELIPFLGEDVHRLYTQRGTRVDGALVRRAQPRAVVLEIVERSLPHLLDAPVNLDQACRP</sequence>
<evidence type="ECO:0000256" key="3">
    <source>
        <dbReference type="ARBA" id="ARBA00022679"/>
    </source>
</evidence>
<dbReference type="UniPathway" id="UPA00286"/>
<gene>
    <name evidence="9" type="ORF">CRM94_10985</name>
</gene>
<dbReference type="CDD" id="cd14440">
    <property type="entry name" value="AlgX_N_like_3"/>
    <property type="match status" value="1"/>
</dbReference>
<evidence type="ECO:0000259" key="8">
    <source>
        <dbReference type="Pfam" id="PF16822"/>
    </source>
</evidence>
<evidence type="ECO:0000256" key="5">
    <source>
        <dbReference type="ARBA" id="ARBA00022764"/>
    </source>
</evidence>
<comment type="pathway">
    <text evidence="2">Glycan biosynthesis; alginate biosynthesis.</text>
</comment>
<organism evidence="9 10">
    <name type="scientific">Burkholderia gladioli</name>
    <name type="common">Pseudomonas marginata</name>
    <name type="synonym">Phytomonas marginata</name>
    <dbReference type="NCBI Taxonomy" id="28095"/>
    <lineage>
        <taxon>Bacteria</taxon>
        <taxon>Pseudomonadati</taxon>
        <taxon>Pseudomonadota</taxon>
        <taxon>Betaproteobacteria</taxon>
        <taxon>Burkholderiales</taxon>
        <taxon>Burkholderiaceae</taxon>
        <taxon>Burkholderia</taxon>
    </lineage>
</organism>
<dbReference type="GO" id="GO:0042121">
    <property type="term" value="P:alginic acid biosynthetic process"/>
    <property type="evidence" value="ECO:0007669"/>
    <property type="project" value="UniProtKB-UniPathway"/>
</dbReference>
<evidence type="ECO:0000313" key="10">
    <source>
        <dbReference type="Proteomes" id="UP000220629"/>
    </source>
</evidence>
<evidence type="ECO:0000256" key="1">
    <source>
        <dbReference type="ARBA" id="ARBA00004418"/>
    </source>
</evidence>
<accession>A0A2A7SGH2</accession>
<evidence type="ECO:0000256" key="2">
    <source>
        <dbReference type="ARBA" id="ARBA00005182"/>
    </source>
</evidence>
<protein>
    <submittedName>
        <fullName evidence="9">Alginate O-acetyltransferase</fullName>
    </submittedName>
</protein>
<dbReference type="InterPro" id="IPR031811">
    <property type="entry name" value="ALGX/ALGJ_SGNH-like"/>
</dbReference>